<dbReference type="EMBL" id="LAZR01041568">
    <property type="protein sequence ID" value="KKL11638.1"/>
    <property type="molecule type" value="Genomic_DNA"/>
</dbReference>
<accession>A0A0F9DHZ9</accession>
<comment type="caution">
    <text evidence="2">The sequence shown here is derived from an EMBL/GenBank/DDBJ whole genome shotgun (WGS) entry which is preliminary data.</text>
</comment>
<dbReference type="Pfam" id="PF13223">
    <property type="entry name" value="DUF4031"/>
    <property type="match status" value="1"/>
</dbReference>
<sequence length="54" mass="6416">MSVYVDDMRARLGRMLMSHMVADRTDELLAMACRVGLKRKWFQLLSRPHYDLCQ</sequence>
<feature type="non-terminal residue" evidence="2">
    <location>
        <position position="54"/>
    </location>
</feature>
<evidence type="ECO:0000313" key="2">
    <source>
        <dbReference type="EMBL" id="KKL11638.1"/>
    </source>
</evidence>
<dbReference type="InterPro" id="IPR025109">
    <property type="entry name" value="DUF4031"/>
</dbReference>
<reference evidence="2" key="1">
    <citation type="journal article" date="2015" name="Nature">
        <title>Complex archaea that bridge the gap between prokaryotes and eukaryotes.</title>
        <authorList>
            <person name="Spang A."/>
            <person name="Saw J.H."/>
            <person name="Jorgensen S.L."/>
            <person name="Zaremba-Niedzwiedzka K."/>
            <person name="Martijn J."/>
            <person name="Lind A.E."/>
            <person name="van Eijk R."/>
            <person name="Schleper C."/>
            <person name="Guy L."/>
            <person name="Ettema T.J."/>
        </authorList>
    </citation>
    <scope>NUCLEOTIDE SEQUENCE</scope>
</reference>
<feature type="domain" description="DUF4031" evidence="1">
    <location>
        <begin position="3"/>
        <end position="54"/>
    </location>
</feature>
<proteinExistence type="predicted"/>
<organism evidence="2">
    <name type="scientific">marine sediment metagenome</name>
    <dbReference type="NCBI Taxonomy" id="412755"/>
    <lineage>
        <taxon>unclassified sequences</taxon>
        <taxon>metagenomes</taxon>
        <taxon>ecological metagenomes</taxon>
    </lineage>
</organism>
<dbReference type="AlphaFoldDB" id="A0A0F9DHZ9"/>
<evidence type="ECO:0000259" key="1">
    <source>
        <dbReference type="Pfam" id="PF13223"/>
    </source>
</evidence>
<gene>
    <name evidence="2" type="ORF">LCGC14_2543740</name>
</gene>
<name>A0A0F9DHZ9_9ZZZZ</name>
<protein>
    <recommendedName>
        <fullName evidence="1">DUF4031 domain-containing protein</fullName>
    </recommendedName>
</protein>